<dbReference type="PANTHER" id="PTHR11214:SF19">
    <property type="entry name" value="BETA-1,3-GALACTOSYLTRANSFERASE 2"/>
    <property type="match status" value="1"/>
</dbReference>
<keyword evidence="6 13" id="KW-0812">Transmembrane</keyword>
<comment type="subcellular location">
    <subcellularLocation>
        <location evidence="1 13">Golgi apparatus membrane</location>
        <topology evidence="1 13">Single-pass type II membrane protein</topology>
    </subcellularLocation>
</comment>
<feature type="transmembrane region" description="Helical" evidence="13">
    <location>
        <begin position="20"/>
        <end position="41"/>
    </location>
</feature>
<proteinExistence type="inferred from homology"/>
<name>A0A2G9QCK2_AQUCT</name>
<evidence type="ECO:0000256" key="5">
    <source>
        <dbReference type="ARBA" id="ARBA00022679"/>
    </source>
</evidence>
<evidence type="ECO:0000256" key="11">
    <source>
        <dbReference type="ARBA" id="ARBA00023136"/>
    </source>
</evidence>
<dbReference type="FunFam" id="3.90.550.50:FF:000001">
    <property type="entry name" value="Hexosyltransferase"/>
    <property type="match status" value="1"/>
</dbReference>
<evidence type="ECO:0000256" key="10">
    <source>
        <dbReference type="ARBA" id="ARBA00023098"/>
    </source>
</evidence>
<dbReference type="Gene3D" id="3.90.550.50">
    <property type="match status" value="1"/>
</dbReference>
<comment type="pathway">
    <text evidence="2">Protein modification; protein glycosylation.</text>
</comment>
<evidence type="ECO:0000256" key="9">
    <source>
        <dbReference type="ARBA" id="ARBA00023034"/>
    </source>
</evidence>
<evidence type="ECO:0000256" key="4">
    <source>
        <dbReference type="ARBA" id="ARBA00022676"/>
    </source>
</evidence>
<evidence type="ECO:0000313" key="16">
    <source>
        <dbReference type="Proteomes" id="UP000228934"/>
    </source>
</evidence>
<dbReference type="Pfam" id="PF19341">
    <property type="entry name" value="B3GALT2_N"/>
    <property type="match status" value="1"/>
</dbReference>
<gene>
    <name evidence="15" type="ORF">AB205_0121520</name>
</gene>
<dbReference type="Pfam" id="PF01762">
    <property type="entry name" value="Galactosyl_T"/>
    <property type="match status" value="1"/>
</dbReference>
<dbReference type="GO" id="GO:0008499">
    <property type="term" value="F:N-acetyl-beta-D-glucosaminide beta-(1,3)-galactosyltransferase activity"/>
    <property type="evidence" value="ECO:0007669"/>
    <property type="project" value="TreeGrafter"/>
</dbReference>
<keyword evidence="5" id="KW-0808">Transferase</keyword>
<dbReference type="EMBL" id="KZ039483">
    <property type="protein sequence ID" value="PIO12783.1"/>
    <property type="molecule type" value="Genomic_DNA"/>
</dbReference>
<evidence type="ECO:0000256" key="12">
    <source>
        <dbReference type="ARBA" id="ARBA00023180"/>
    </source>
</evidence>
<dbReference type="InterPro" id="IPR045821">
    <property type="entry name" value="B3GT2_N"/>
</dbReference>
<dbReference type="GO" id="GO:0000139">
    <property type="term" value="C:Golgi membrane"/>
    <property type="evidence" value="ECO:0007669"/>
    <property type="project" value="UniProtKB-SubCell"/>
</dbReference>
<accession>A0A2G9QCK2</accession>
<comment type="similarity">
    <text evidence="3 13">Belongs to the glycosyltransferase 31 family.</text>
</comment>
<dbReference type="OrthoDB" id="5512589at2759"/>
<dbReference type="GO" id="GO:0006629">
    <property type="term" value="P:lipid metabolic process"/>
    <property type="evidence" value="ECO:0007669"/>
    <property type="project" value="UniProtKB-KW"/>
</dbReference>
<organism evidence="15 16">
    <name type="scientific">Aquarana catesbeiana</name>
    <name type="common">American bullfrog</name>
    <name type="synonym">Rana catesbeiana</name>
    <dbReference type="NCBI Taxonomy" id="8400"/>
    <lineage>
        <taxon>Eukaryota</taxon>
        <taxon>Metazoa</taxon>
        <taxon>Chordata</taxon>
        <taxon>Craniata</taxon>
        <taxon>Vertebrata</taxon>
        <taxon>Euteleostomi</taxon>
        <taxon>Amphibia</taxon>
        <taxon>Batrachia</taxon>
        <taxon>Anura</taxon>
        <taxon>Neobatrachia</taxon>
        <taxon>Ranoidea</taxon>
        <taxon>Ranidae</taxon>
        <taxon>Aquarana</taxon>
    </lineage>
</organism>
<evidence type="ECO:0000313" key="15">
    <source>
        <dbReference type="EMBL" id="PIO12783.1"/>
    </source>
</evidence>
<keyword evidence="9 13" id="KW-0333">Golgi apparatus</keyword>
<keyword evidence="10" id="KW-0443">Lipid metabolism</keyword>
<evidence type="ECO:0000256" key="13">
    <source>
        <dbReference type="RuleBase" id="RU363063"/>
    </source>
</evidence>
<feature type="domain" description="Beta-1,3-galactosyltransferase 2 N-terminal" evidence="14">
    <location>
        <begin position="72"/>
        <end position="119"/>
    </location>
</feature>
<evidence type="ECO:0000256" key="3">
    <source>
        <dbReference type="ARBA" id="ARBA00008661"/>
    </source>
</evidence>
<dbReference type="PANTHER" id="PTHR11214">
    <property type="entry name" value="BETA-1,3-N-ACETYLGLUCOSAMINYLTRANSFERASE"/>
    <property type="match status" value="1"/>
</dbReference>
<evidence type="ECO:0000259" key="14">
    <source>
        <dbReference type="Pfam" id="PF19341"/>
    </source>
</evidence>
<keyword evidence="8 13" id="KW-1133">Transmembrane helix</keyword>
<evidence type="ECO:0000256" key="2">
    <source>
        <dbReference type="ARBA" id="ARBA00004922"/>
    </source>
</evidence>
<keyword evidence="16" id="KW-1185">Reference proteome</keyword>
<keyword evidence="7 13" id="KW-0735">Signal-anchor</keyword>
<protein>
    <recommendedName>
        <fullName evidence="13">Hexosyltransferase</fullName>
        <ecNumber evidence="13">2.4.1.-</ecNumber>
    </recommendedName>
</protein>
<evidence type="ECO:0000256" key="1">
    <source>
        <dbReference type="ARBA" id="ARBA00004323"/>
    </source>
</evidence>
<dbReference type="InterPro" id="IPR002659">
    <property type="entry name" value="Glyco_trans_31"/>
</dbReference>
<evidence type="ECO:0000256" key="8">
    <source>
        <dbReference type="ARBA" id="ARBA00022989"/>
    </source>
</evidence>
<keyword evidence="4 13" id="KW-0328">Glycosyltransferase</keyword>
<keyword evidence="12" id="KW-0325">Glycoprotein</keyword>
<evidence type="ECO:0000256" key="7">
    <source>
        <dbReference type="ARBA" id="ARBA00022968"/>
    </source>
</evidence>
<evidence type="ECO:0000256" key="6">
    <source>
        <dbReference type="ARBA" id="ARBA00022692"/>
    </source>
</evidence>
<keyword evidence="11 13" id="KW-0472">Membrane</keyword>
<feature type="non-terminal residue" evidence="15">
    <location>
        <position position="361"/>
    </location>
</feature>
<dbReference type="EC" id="2.4.1.-" evidence="13"/>
<reference evidence="16" key="1">
    <citation type="journal article" date="2017" name="Nat. Commun.">
        <title>The North American bullfrog draft genome provides insight into hormonal regulation of long noncoding RNA.</title>
        <authorList>
            <person name="Hammond S.A."/>
            <person name="Warren R.L."/>
            <person name="Vandervalk B.P."/>
            <person name="Kucuk E."/>
            <person name="Khan H."/>
            <person name="Gibb E.A."/>
            <person name="Pandoh P."/>
            <person name="Kirk H."/>
            <person name="Zhao Y."/>
            <person name="Jones M."/>
            <person name="Mungall A.J."/>
            <person name="Coope R."/>
            <person name="Pleasance S."/>
            <person name="Moore R.A."/>
            <person name="Holt R.A."/>
            <person name="Round J.M."/>
            <person name="Ohora S."/>
            <person name="Walle B.V."/>
            <person name="Veldhoen N."/>
            <person name="Helbing C.C."/>
            <person name="Birol I."/>
        </authorList>
    </citation>
    <scope>NUCLEOTIDE SEQUENCE [LARGE SCALE GENOMIC DNA]</scope>
</reference>
<dbReference type="AlphaFoldDB" id="A0A2G9QCK2"/>
<dbReference type="GO" id="GO:0006493">
    <property type="term" value="P:protein O-linked glycosylation"/>
    <property type="evidence" value="ECO:0007669"/>
    <property type="project" value="TreeGrafter"/>
</dbReference>
<dbReference type="Proteomes" id="UP000228934">
    <property type="component" value="Unassembled WGS sequence"/>
</dbReference>
<sequence>MFSLTRLISFSCTKWRITRLLFLALLLFTLMVLIFSNVRWLPGKLAMSTIQMQNALAILSGRVQTNTSPANNHTPTVHHLITNASMTPKSSKDPQKRVHTYGYVINEPDKCKDSNPFLILLITVEGWRKEARQAIRQTWGKEDFLPGVRILRLFFLGKDQGWNDDGQRSLVEESQMFHDIIQHDYLDIYYNLTTKVINGLNWISTYCPNASYVMKTDSDMFVNTEHLVYRILKLDGPPRLNYFTGYLMTNGSPIRNLDSKWYVPPEEYPEESYPLFCSGTGYVFSGDLARKIVQVSPNIRWIRLEDAFVGLCLDKLGVLPVAPPKDSDFSPLRVIYSDCVYNQIVTSHFFSPGDLRKLLYT</sequence>